<keyword evidence="3" id="KW-1185">Reference proteome</keyword>
<comment type="caution">
    <text evidence="2">The sequence shown here is derived from an EMBL/GenBank/DDBJ whole genome shotgun (WGS) entry which is preliminary data.</text>
</comment>
<organism evidence="2 3">
    <name type="scientific">Splendidivirga corallicola</name>
    <dbReference type="NCBI Taxonomy" id="3051826"/>
    <lineage>
        <taxon>Bacteria</taxon>
        <taxon>Pseudomonadati</taxon>
        <taxon>Bacteroidota</taxon>
        <taxon>Cytophagia</taxon>
        <taxon>Cytophagales</taxon>
        <taxon>Splendidivirgaceae</taxon>
        <taxon>Splendidivirga</taxon>
    </lineage>
</organism>
<accession>A0ABT8KYF0</accession>
<name>A0ABT8KYF0_9BACT</name>
<feature type="compositionally biased region" description="Polar residues" evidence="1">
    <location>
        <begin position="1"/>
        <end position="20"/>
    </location>
</feature>
<feature type="region of interest" description="Disordered" evidence="1">
    <location>
        <begin position="36"/>
        <end position="55"/>
    </location>
</feature>
<reference evidence="2" key="1">
    <citation type="submission" date="2023-06" db="EMBL/GenBank/DDBJ databases">
        <title>Genomic of Parafulvivirga corallium.</title>
        <authorList>
            <person name="Wang G."/>
        </authorList>
    </citation>
    <scope>NUCLEOTIDE SEQUENCE</scope>
    <source>
        <strain evidence="2">BMA10</strain>
    </source>
</reference>
<proteinExistence type="predicted"/>
<gene>
    <name evidence="2" type="ORF">QQ008_26465</name>
</gene>
<feature type="region of interest" description="Disordered" evidence="1">
    <location>
        <begin position="1"/>
        <end position="28"/>
    </location>
</feature>
<dbReference type="EMBL" id="JAUJEA010000014">
    <property type="protein sequence ID" value="MDN5204962.1"/>
    <property type="molecule type" value="Genomic_DNA"/>
</dbReference>
<sequence>MTAGTSRMPNPKTSTPQHPNTFKRAGQEQLFEQWRPYGWQASADSPPAGGQAPEI</sequence>
<evidence type="ECO:0000313" key="2">
    <source>
        <dbReference type="EMBL" id="MDN5204962.1"/>
    </source>
</evidence>
<evidence type="ECO:0000256" key="1">
    <source>
        <dbReference type="SAM" id="MobiDB-lite"/>
    </source>
</evidence>
<protein>
    <submittedName>
        <fullName evidence="2">Uncharacterized protein</fullName>
    </submittedName>
</protein>
<dbReference type="RefSeq" id="WP_346754985.1">
    <property type="nucleotide sequence ID" value="NZ_JAUJEA010000014.1"/>
</dbReference>
<evidence type="ECO:0000313" key="3">
    <source>
        <dbReference type="Proteomes" id="UP001172082"/>
    </source>
</evidence>
<dbReference type="Proteomes" id="UP001172082">
    <property type="component" value="Unassembled WGS sequence"/>
</dbReference>